<reference evidence="1 2" key="1">
    <citation type="submission" date="2022-10" db="EMBL/GenBank/DDBJ databases">
        <title>Draft genome assembly of moderately radiation resistant bacterium Metabacillus halosaccharovorans.</title>
        <authorList>
            <person name="Pal S."/>
            <person name="Gopinathan A."/>
        </authorList>
    </citation>
    <scope>NUCLEOTIDE SEQUENCE [LARGE SCALE GENOMIC DNA]</scope>
    <source>
        <strain evidence="1 2">VITHBRA001</strain>
    </source>
</reference>
<sequence length="62" mass="7529">MLKVALFDEEHEKDLEEEINEFLEELEENQIRDIKYNVAFSTDEDGEQIYCYSALIIYHEKR</sequence>
<evidence type="ECO:0000313" key="1">
    <source>
        <dbReference type="EMBL" id="MCV9888923.1"/>
    </source>
</evidence>
<proteinExistence type="predicted"/>
<dbReference type="Pfam" id="PF10957">
    <property type="entry name" value="Spore_Cse60"/>
    <property type="match status" value="1"/>
</dbReference>
<name>A0ABT3DPT1_9BACI</name>
<dbReference type="Proteomes" id="UP001526147">
    <property type="component" value="Unassembled WGS sequence"/>
</dbReference>
<evidence type="ECO:0000313" key="2">
    <source>
        <dbReference type="Proteomes" id="UP001526147"/>
    </source>
</evidence>
<protein>
    <submittedName>
        <fullName evidence="1">Sporulation protein Cse60</fullName>
    </submittedName>
</protein>
<organism evidence="1 2">
    <name type="scientific">Metabacillus halosaccharovorans</name>
    <dbReference type="NCBI Taxonomy" id="930124"/>
    <lineage>
        <taxon>Bacteria</taxon>
        <taxon>Bacillati</taxon>
        <taxon>Bacillota</taxon>
        <taxon>Bacilli</taxon>
        <taxon>Bacillales</taxon>
        <taxon>Bacillaceae</taxon>
        <taxon>Metabacillus</taxon>
    </lineage>
</organism>
<dbReference type="EMBL" id="JAOYEY010000052">
    <property type="protein sequence ID" value="MCV9888923.1"/>
    <property type="molecule type" value="Genomic_DNA"/>
</dbReference>
<keyword evidence="2" id="KW-1185">Reference proteome</keyword>
<accession>A0ABT3DPT1</accession>
<dbReference type="InterPro" id="IPR020296">
    <property type="entry name" value="Spore_Cse60"/>
</dbReference>
<gene>
    <name evidence="1" type="ORF">OIH86_25015</name>
</gene>
<comment type="caution">
    <text evidence="1">The sequence shown here is derived from an EMBL/GenBank/DDBJ whole genome shotgun (WGS) entry which is preliminary data.</text>
</comment>
<dbReference type="RefSeq" id="WP_026561317.1">
    <property type="nucleotide sequence ID" value="NZ_CP162630.1"/>
</dbReference>